<dbReference type="InterPro" id="IPR051104">
    <property type="entry name" value="FAD_monoxygenase"/>
</dbReference>
<evidence type="ECO:0000256" key="6">
    <source>
        <dbReference type="ARBA" id="ARBA00023033"/>
    </source>
</evidence>
<dbReference type="Pfam" id="PF01494">
    <property type="entry name" value="FAD_binding_3"/>
    <property type="match status" value="1"/>
</dbReference>
<dbReference type="SUPFAM" id="SSF54373">
    <property type="entry name" value="FAD-linked reductases, C-terminal domain"/>
    <property type="match status" value="1"/>
</dbReference>
<evidence type="ECO:0000256" key="3">
    <source>
        <dbReference type="ARBA" id="ARBA00022630"/>
    </source>
</evidence>
<dbReference type="InterPro" id="IPR002938">
    <property type="entry name" value="FAD-bd"/>
</dbReference>
<evidence type="ECO:0000256" key="4">
    <source>
        <dbReference type="ARBA" id="ARBA00022827"/>
    </source>
</evidence>
<dbReference type="SUPFAM" id="SSF51905">
    <property type="entry name" value="FAD/NAD(P)-binding domain"/>
    <property type="match status" value="1"/>
</dbReference>
<evidence type="ECO:0000313" key="9">
    <source>
        <dbReference type="Proteomes" id="UP000091967"/>
    </source>
</evidence>
<dbReference type="GO" id="GO:0071949">
    <property type="term" value="F:FAD binding"/>
    <property type="evidence" value="ECO:0007669"/>
    <property type="project" value="InterPro"/>
</dbReference>
<accession>A0A1B8B9Z8</accession>
<sequence>MDSSLNIAIIGGGVIGCQIALGLIKRNLNVTVFEQATELRELGVAFGFVTPIVEIIHHIDPRIGCALSKIGSLNKQPFRWVDGYSTEDIRLRPTDQLPDAVFEGPEVLVCRRSNFLEEMVSLLPDACLRLGKRLEKLEQHADSGNVKLTFSDGTTEVFDAVIGCDGIKSNVRKEIVGADNPAALPHFALESAYRCLIDMDKASSALGPLAKTPMIWVGPGAHLVSYPVVEKYLNVAAFIRQNEWPHQAQVAEGSREDVTQAFSTWGPAVRALVDTLPEQLSRWAMFDTLDNPLPSYVRGTVAVAGDAAHGSTPHFGMGAGMGVEDALVLVSVLERVQEALKANSNLNKQKTLEKAFRVYDSARRERSQSLVAISRRQGEMYKVEIDEAGRDWKKFVDDTQKRVYPIYNFDWQGMVTKAVDELNSDL</sequence>
<keyword evidence="5" id="KW-0560">Oxidoreductase</keyword>
<keyword evidence="4" id="KW-0274">FAD</keyword>
<dbReference type="AlphaFoldDB" id="A0A1B8B9Z8"/>
<dbReference type="Gene3D" id="3.50.50.60">
    <property type="entry name" value="FAD/NAD(P)-binding domain"/>
    <property type="match status" value="1"/>
</dbReference>
<dbReference type="PANTHER" id="PTHR46720:SF3">
    <property type="entry name" value="FAD-BINDING DOMAIN-CONTAINING PROTEIN-RELATED"/>
    <property type="match status" value="1"/>
</dbReference>
<keyword evidence="6" id="KW-0503">Monooxygenase</keyword>
<dbReference type="OMA" id="ANEDDPH"/>
<dbReference type="STRING" id="36050.A0A1B8B9Z8"/>
<feature type="domain" description="FAD-binding" evidence="7">
    <location>
        <begin position="7"/>
        <end position="336"/>
    </location>
</feature>
<evidence type="ECO:0000259" key="7">
    <source>
        <dbReference type="Pfam" id="PF01494"/>
    </source>
</evidence>
<comment type="cofactor">
    <cofactor evidence="1">
        <name>FAD</name>
        <dbReference type="ChEBI" id="CHEBI:57692"/>
    </cofactor>
</comment>
<evidence type="ECO:0000256" key="1">
    <source>
        <dbReference type="ARBA" id="ARBA00001974"/>
    </source>
</evidence>
<dbReference type="PANTHER" id="PTHR46720">
    <property type="entry name" value="HYDROXYLASE, PUTATIVE (AFU_ORTHOLOGUE AFUA_3G01460)-RELATED"/>
    <property type="match status" value="1"/>
</dbReference>
<dbReference type="GO" id="GO:0004497">
    <property type="term" value="F:monooxygenase activity"/>
    <property type="evidence" value="ECO:0007669"/>
    <property type="project" value="UniProtKB-KW"/>
</dbReference>
<keyword evidence="3" id="KW-0285">Flavoprotein</keyword>
<proteinExistence type="inferred from homology"/>
<reference evidence="8 9" key="1">
    <citation type="submission" date="2016-06" db="EMBL/GenBank/DDBJ databases">
        <title>Living apart together: crosstalk between the core and supernumerary genomes in a fungal plant pathogen.</title>
        <authorList>
            <person name="Vanheule A."/>
            <person name="Audenaert K."/>
            <person name="Warris S."/>
            <person name="Van De Geest H."/>
            <person name="Schijlen E."/>
            <person name="Hofte M."/>
            <person name="De Saeger S."/>
            <person name="Haesaert G."/>
            <person name="Waalwijk C."/>
            <person name="Van Der Lee T."/>
        </authorList>
    </citation>
    <scope>NUCLEOTIDE SEQUENCE [LARGE SCALE GENOMIC DNA]</scope>
    <source>
        <strain evidence="8 9">2516</strain>
    </source>
</reference>
<dbReference type="Proteomes" id="UP000091967">
    <property type="component" value="Unassembled WGS sequence"/>
</dbReference>
<evidence type="ECO:0000256" key="5">
    <source>
        <dbReference type="ARBA" id="ARBA00023002"/>
    </source>
</evidence>
<organism evidence="8 9">
    <name type="scientific">Fusarium poae</name>
    <dbReference type="NCBI Taxonomy" id="36050"/>
    <lineage>
        <taxon>Eukaryota</taxon>
        <taxon>Fungi</taxon>
        <taxon>Dikarya</taxon>
        <taxon>Ascomycota</taxon>
        <taxon>Pezizomycotina</taxon>
        <taxon>Sordariomycetes</taxon>
        <taxon>Hypocreomycetidae</taxon>
        <taxon>Hypocreales</taxon>
        <taxon>Nectriaceae</taxon>
        <taxon>Fusarium</taxon>
    </lineage>
</organism>
<keyword evidence="9" id="KW-1185">Reference proteome</keyword>
<evidence type="ECO:0000313" key="8">
    <source>
        <dbReference type="EMBL" id="OBS29557.1"/>
    </source>
</evidence>
<evidence type="ECO:0000256" key="2">
    <source>
        <dbReference type="ARBA" id="ARBA00007992"/>
    </source>
</evidence>
<comment type="similarity">
    <text evidence="2">Belongs to the paxM FAD-dependent monooxygenase family.</text>
</comment>
<dbReference type="GO" id="GO:0044550">
    <property type="term" value="P:secondary metabolite biosynthetic process"/>
    <property type="evidence" value="ECO:0007669"/>
    <property type="project" value="TreeGrafter"/>
</dbReference>
<gene>
    <name evidence="8" type="ORF">FPOA_03494</name>
</gene>
<comment type="caution">
    <text evidence="8">The sequence shown here is derived from an EMBL/GenBank/DDBJ whole genome shotgun (WGS) entry which is preliminary data.</text>
</comment>
<protein>
    <recommendedName>
        <fullName evidence="7">FAD-binding domain-containing protein</fullName>
    </recommendedName>
</protein>
<name>A0A1B8B9Z8_FUSPO</name>
<dbReference type="InterPro" id="IPR036188">
    <property type="entry name" value="FAD/NAD-bd_sf"/>
</dbReference>
<dbReference type="PRINTS" id="PR00420">
    <property type="entry name" value="RNGMNOXGNASE"/>
</dbReference>
<dbReference type="EMBL" id="LYXU01000001">
    <property type="protein sequence ID" value="OBS29557.1"/>
    <property type="molecule type" value="Genomic_DNA"/>
</dbReference>